<evidence type="ECO:0000256" key="6">
    <source>
        <dbReference type="RuleBase" id="RU367018"/>
    </source>
</evidence>
<evidence type="ECO:0000313" key="10">
    <source>
        <dbReference type="Proteomes" id="UP000187203"/>
    </source>
</evidence>
<dbReference type="InterPro" id="IPR004330">
    <property type="entry name" value="FAR1_DNA_bnd_dom"/>
</dbReference>
<feature type="compositionally biased region" description="Basic and acidic residues" evidence="7">
    <location>
        <begin position="9"/>
        <end position="22"/>
    </location>
</feature>
<keyword evidence="10" id="KW-1185">Reference proteome</keyword>
<sequence>MAMDLQSHGSHEVDVEGAETDRSVLAAEKIFESDQENTGTEAEEGNGSGSMDSKSDGDIEISVLPGGAGVSEGGYEQDMEFERLGSDENEINCHWEDVIGLNGFLIGKDPKEISRGEMERLQFSSSNEAFEFYKAYAHVMGFSVRRGSSRVDKESRAVVVKKFSCNKAGARMAKWMKRCRMKTTSRCEGYNSYVKKFIKREGTLVEFLQSVENVVKAMRERETKEEFYSLQTKPLARTEVKALKENAGNVFSRKSFDRFRKELRREAAFFLKGAPSVMVSDEGKIKCECKLLEIDGIPCRHAIHVMKIENLSKIPKSCIKKRWTKNVKDFAAAEELFGSVDEKAIEALRRPSLQMMCGTICYMGSKSKRAFIKKRDKITRLIQAMAVEPNEATREDGPQTEESWPQKNLLSLAGTQNSSACRVSGDKYGGSDSEYNTSYDELCTGRRSWAGSSNVRDEEALDGEIDWSDSEEENEEEINIGTSKQSTSKGIFILESRQI</sequence>
<dbReference type="PROSITE" id="PS50966">
    <property type="entry name" value="ZF_SWIM"/>
    <property type="match status" value="1"/>
</dbReference>
<dbReference type="OrthoDB" id="1726951at2759"/>
<evidence type="ECO:0000256" key="5">
    <source>
        <dbReference type="PROSITE-ProRule" id="PRU00325"/>
    </source>
</evidence>
<dbReference type="AlphaFoldDB" id="A0A1R3K8Q6"/>
<dbReference type="Pfam" id="PF04434">
    <property type="entry name" value="SWIM"/>
    <property type="match status" value="1"/>
</dbReference>
<accession>A0A1R3K8Q6</accession>
<dbReference type="InterPro" id="IPR031052">
    <property type="entry name" value="FHY3/FAR1"/>
</dbReference>
<dbReference type="PANTHER" id="PTHR31669">
    <property type="entry name" value="PROTEIN FAR1-RELATED SEQUENCE 10-RELATED"/>
    <property type="match status" value="1"/>
</dbReference>
<dbReference type="Pfam" id="PF03101">
    <property type="entry name" value="FAR1"/>
    <property type="match status" value="1"/>
</dbReference>
<evidence type="ECO:0000256" key="2">
    <source>
        <dbReference type="ARBA" id="ARBA00022723"/>
    </source>
</evidence>
<dbReference type="STRING" id="93759.A0A1R3K8Q6"/>
<dbReference type="EMBL" id="AWUE01014500">
    <property type="protein sequence ID" value="OMP03471.1"/>
    <property type="molecule type" value="Genomic_DNA"/>
</dbReference>
<keyword evidence="6" id="KW-0539">Nucleus</keyword>
<evidence type="ECO:0000259" key="8">
    <source>
        <dbReference type="PROSITE" id="PS50966"/>
    </source>
</evidence>
<comment type="subcellular location">
    <subcellularLocation>
        <location evidence="6">Nucleus</location>
    </subcellularLocation>
</comment>
<evidence type="ECO:0000256" key="4">
    <source>
        <dbReference type="ARBA" id="ARBA00022833"/>
    </source>
</evidence>
<dbReference type="InterPro" id="IPR007527">
    <property type="entry name" value="Znf_SWIM"/>
</dbReference>
<keyword evidence="3 5" id="KW-0863">Zinc-finger</keyword>
<feature type="region of interest" description="Disordered" evidence="7">
    <location>
        <begin position="454"/>
        <end position="485"/>
    </location>
</feature>
<dbReference type="SMART" id="SM00575">
    <property type="entry name" value="ZnF_PMZ"/>
    <property type="match status" value="1"/>
</dbReference>
<evidence type="ECO:0000256" key="7">
    <source>
        <dbReference type="SAM" id="MobiDB-lite"/>
    </source>
</evidence>
<dbReference type="GO" id="GO:0008270">
    <property type="term" value="F:zinc ion binding"/>
    <property type="evidence" value="ECO:0007669"/>
    <property type="project" value="UniProtKB-UniRule"/>
</dbReference>
<keyword evidence="2 6" id="KW-0479">Metal-binding</keyword>
<dbReference type="GO" id="GO:0005634">
    <property type="term" value="C:nucleus"/>
    <property type="evidence" value="ECO:0007669"/>
    <property type="project" value="UniProtKB-SubCell"/>
</dbReference>
<feature type="region of interest" description="Disordered" evidence="7">
    <location>
        <begin position="1"/>
        <end position="59"/>
    </location>
</feature>
<feature type="domain" description="SWIM-type" evidence="8">
    <location>
        <begin position="275"/>
        <end position="310"/>
    </location>
</feature>
<dbReference type="GO" id="GO:0006355">
    <property type="term" value="P:regulation of DNA-templated transcription"/>
    <property type="evidence" value="ECO:0007669"/>
    <property type="project" value="UniProtKB-UniRule"/>
</dbReference>
<evidence type="ECO:0000313" key="9">
    <source>
        <dbReference type="EMBL" id="OMP03471.1"/>
    </source>
</evidence>
<feature type="compositionally biased region" description="Acidic residues" evidence="7">
    <location>
        <begin position="459"/>
        <end position="478"/>
    </location>
</feature>
<name>A0A1R3K8Q6_9ROSI</name>
<evidence type="ECO:0000256" key="3">
    <source>
        <dbReference type="ARBA" id="ARBA00022771"/>
    </source>
</evidence>
<dbReference type="Proteomes" id="UP000187203">
    <property type="component" value="Unassembled WGS sequence"/>
</dbReference>
<evidence type="ECO:0000256" key="1">
    <source>
        <dbReference type="ARBA" id="ARBA00005889"/>
    </source>
</evidence>
<organism evidence="9 10">
    <name type="scientific">Corchorus olitorius</name>
    <dbReference type="NCBI Taxonomy" id="93759"/>
    <lineage>
        <taxon>Eukaryota</taxon>
        <taxon>Viridiplantae</taxon>
        <taxon>Streptophyta</taxon>
        <taxon>Embryophyta</taxon>
        <taxon>Tracheophyta</taxon>
        <taxon>Spermatophyta</taxon>
        <taxon>Magnoliopsida</taxon>
        <taxon>eudicotyledons</taxon>
        <taxon>Gunneridae</taxon>
        <taxon>Pentapetalae</taxon>
        <taxon>rosids</taxon>
        <taxon>malvids</taxon>
        <taxon>Malvales</taxon>
        <taxon>Malvaceae</taxon>
        <taxon>Grewioideae</taxon>
        <taxon>Apeibeae</taxon>
        <taxon>Corchorus</taxon>
    </lineage>
</organism>
<gene>
    <name evidence="9" type="ORF">COLO4_10395</name>
</gene>
<proteinExistence type="inferred from homology"/>
<protein>
    <recommendedName>
        <fullName evidence="6">Protein FAR1-RELATED SEQUENCE</fullName>
    </recommendedName>
</protein>
<comment type="function">
    <text evidence="6">Putative transcription activator involved in regulating light control of development.</text>
</comment>
<dbReference type="InterPro" id="IPR006564">
    <property type="entry name" value="Znf_PMZ"/>
</dbReference>
<comment type="similarity">
    <text evidence="1 6">Belongs to the FHY3/FAR1 family.</text>
</comment>
<dbReference type="PANTHER" id="PTHR31669:SF302">
    <property type="entry name" value="PROTEIN FAR1-RELATED SEQUENCE"/>
    <property type="match status" value="1"/>
</dbReference>
<comment type="caution">
    <text evidence="9">The sequence shown here is derived from an EMBL/GenBank/DDBJ whole genome shotgun (WGS) entry which is preliminary data.</text>
</comment>
<keyword evidence="4 6" id="KW-0862">Zinc</keyword>
<reference evidence="10" key="1">
    <citation type="submission" date="2013-09" db="EMBL/GenBank/DDBJ databases">
        <title>Corchorus olitorius genome sequencing.</title>
        <authorList>
            <person name="Alam M."/>
            <person name="Haque M.S."/>
            <person name="Islam M.S."/>
            <person name="Emdad E.M."/>
            <person name="Islam M.M."/>
            <person name="Ahmed B."/>
            <person name="Halim A."/>
            <person name="Hossen Q.M.M."/>
            <person name="Hossain M.Z."/>
            <person name="Ahmed R."/>
            <person name="Khan M.M."/>
            <person name="Islam R."/>
            <person name="Rashid M.M."/>
            <person name="Khan S.A."/>
            <person name="Rahman M.S."/>
            <person name="Alam M."/>
            <person name="Yahiya A.S."/>
            <person name="Khan M.S."/>
            <person name="Azam M.S."/>
            <person name="Haque T."/>
            <person name="Lashkar M.Z.H."/>
            <person name="Akhand A.I."/>
            <person name="Morshed G."/>
            <person name="Roy S."/>
            <person name="Uddin K.S."/>
            <person name="Rabeya T."/>
            <person name="Hossain A.S."/>
            <person name="Chowdhury A."/>
            <person name="Snigdha A.R."/>
            <person name="Mortoza M.S."/>
            <person name="Matin S.A."/>
            <person name="Hoque S.M.E."/>
            <person name="Islam M.K."/>
            <person name="Roy D.K."/>
            <person name="Haider R."/>
            <person name="Moosa M.M."/>
            <person name="Elias S.M."/>
            <person name="Hasan A.M."/>
            <person name="Jahan S."/>
            <person name="Shafiuddin M."/>
            <person name="Mahmood N."/>
            <person name="Shommy N.S."/>
        </authorList>
    </citation>
    <scope>NUCLEOTIDE SEQUENCE [LARGE SCALE GENOMIC DNA]</scope>
    <source>
        <strain evidence="10">cv. O-4</strain>
    </source>
</reference>